<name>A0A7J6WTL9_THATH</name>
<sequence>MYENVLDDEDEDEDNISLDGRYDGLDELLEDIRASTHGDNILPNMQHEESINEAMDQETFIGFPTMGEGDTKSFEKLVSEASQPLYP</sequence>
<feature type="non-terminal residue" evidence="1">
    <location>
        <position position="1"/>
    </location>
</feature>
<organism evidence="1 2">
    <name type="scientific">Thalictrum thalictroides</name>
    <name type="common">Rue-anemone</name>
    <name type="synonym">Anemone thalictroides</name>
    <dbReference type="NCBI Taxonomy" id="46969"/>
    <lineage>
        <taxon>Eukaryota</taxon>
        <taxon>Viridiplantae</taxon>
        <taxon>Streptophyta</taxon>
        <taxon>Embryophyta</taxon>
        <taxon>Tracheophyta</taxon>
        <taxon>Spermatophyta</taxon>
        <taxon>Magnoliopsida</taxon>
        <taxon>Ranunculales</taxon>
        <taxon>Ranunculaceae</taxon>
        <taxon>Thalictroideae</taxon>
        <taxon>Thalictrum</taxon>
    </lineage>
</organism>
<evidence type="ECO:0000313" key="2">
    <source>
        <dbReference type="Proteomes" id="UP000554482"/>
    </source>
</evidence>
<comment type="caution">
    <text evidence="1">The sequence shown here is derived from an EMBL/GenBank/DDBJ whole genome shotgun (WGS) entry which is preliminary data.</text>
</comment>
<dbReference type="Proteomes" id="UP000554482">
    <property type="component" value="Unassembled WGS sequence"/>
</dbReference>
<dbReference type="EMBL" id="JABWDY010011207">
    <property type="protein sequence ID" value="KAF5199990.1"/>
    <property type="molecule type" value="Genomic_DNA"/>
</dbReference>
<reference evidence="1 2" key="1">
    <citation type="submission" date="2020-06" db="EMBL/GenBank/DDBJ databases">
        <title>Transcriptomic and genomic resources for Thalictrum thalictroides and T. hernandezii: Facilitating candidate gene discovery in an emerging model plant lineage.</title>
        <authorList>
            <person name="Arias T."/>
            <person name="Riano-Pachon D.M."/>
            <person name="Di Stilio V.S."/>
        </authorList>
    </citation>
    <scope>NUCLEOTIDE SEQUENCE [LARGE SCALE GENOMIC DNA]</scope>
    <source>
        <strain evidence="2">cv. WT478/WT964</strain>
        <tissue evidence="1">Leaves</tissue>
    </source>
</reference>
<accession>A0A7J6WTL9</accession>
<gene>
    <name evidence="1" type="ORF">FRX31_010423</name>
</gene>
<evidence type="ECO:0000313" key="1">
    <source>
        <dbReference type="EMBL" id="KAF5199990.1"/>
    </source>
</evidence>
<protein>
    <submittedName>
        <fullName evidence="1">Uncharacterized protein</fullName>
    </submittedName>
</protein>
<proteinExistence type="predicted"/>
<keyword evidence="2" id="KW-1185">Reference proteome</keyword>
<dbReference type="AlphaFoldDB" id="A0A7J6WTL9"/>